<comment type="cofactor">
    <cofactor evidence="5">
        <name>Fe(2+)</name>
        <dbReference type="ChEBI" id="CHEBI:29033"/>
    </cofactor>
    <text evidence="5">Binds 1 Fe(2+) ion per subunit.</text>
</comment>
<accession>A0ABU1ZY64</accession>
<evidence type="ECO:0000313" key="7">
    <source>
        <dbReference type="Proteomes" id="UP001180840"/>
    </source>
</evidence>
<dbReference type="Proteomes" id="UP001180840">
    <property type="component" value="Unassembled WGS sequence"/>
</dbReference>
<dbReference type="EC" id="1.13.11.-" evidence="5"/>
<comment type="similarity">
    <text evidence="1 5">Belongs to the carotenoid oxygenase family.</text>
</comment>
<dbReference type="PANTHER" id="PTHR10543:SF89">
    <property type="entry name" value="CAROTENOID 9,10(9',10')-CLEAVAGE DIOXYGENASE 1"/>
    <property type="match status" value="1"/>
</dbReference>
<organism evidence="6 7">
    <name type="scientific">Corynebacterium guangdongense</name>
    <dbReference type="NCBI Taxonomy" id="1783348"/>
    <lineage>
        <taxon>Bacteria</taxon>
        <taxon>Bacillati</taxon>
        <taxon>Actinomycetota</taxon>
        <taxon>Actinomycetes</taxon>
        <taxon>Mycobacteriales</taxon>
        <taxon>Corynebacteriaceae</taxon>
        <taxon>Corynebacterium</taxon>
    </lineage>
</organism>
<protein>
    <recommendedName>
        <fullName evidence="5">Dioxygenase</fullName>
        <ecNumber evidence="5">1.13.11.-</ecNumber>
    </recommendedName>
</protein>
<keyword evidence="5 6" id="KW-0223">Dioxygenase</keyword>
<evidence type="ECO:0000256" key="5">
    <source>
        <dbReference type="RuleBase" id="RU364048"/>
    </source>
</evidence>
<comment type="caution">
    <text evidence="6">The sequence shown here is derived from an EMBL/GenBank/DDBJ whole genome shotgun (WGS) entry which is preliminary data.</text>
</comment>
<name>A0ABU1ZY64_9CORY</name>
<dbReference type="RefSeq" id="WP_290195042.1">
    <property type="nucleotide sequence ID" value="NZ_CP047654.1"/>
</dbReference>
<evidence type="ECO:0000256" key="2">
    <source>
        <dbReference type="ARBA" id="ARBA00022723"/>
    </source>
</evidence>
<sequence>MWATDNKFLNGPFTPWHEETEAFDLEIIGQIPDDLDGALFRTGSNPRFKPRNTDRYHWFEGDGMVYAVYLRDGKAAYRNKYVMTDALKIEMDAGEAIYSGFVNGGTAPALPEGAPPMKNVPNTNVGVLADRLLVFFEGGLPHQMNPETLSTHGTYDFNGEVPYTCTAHYKLDPDTGNMLFYAYQGNHVTWYEADSHGKIVDTFAFDTRAPSMFHDFAVSKNYAIFFVTPSLFLGPNIPQGKPGVVWDPSATDGGVEIVAMHRTTHKVTTFRMEEAFFATHFFNAYEKGSKIIVEAPRMANHFGTPVERLGTPLHSHEWFDDAIPWRWELDTSTGAVTNQPISHIAGEFPQINPKKTGLEHSFGYFVTTRGVAADTMSDGLAKADLKRETVTVIEGLNDLTNPSEPIFVPREGSEDEEAGYLLSIWWNRATKLSELCIYSTEDFTRTPLARIKLPGRVPFGFHGSWSGRDRIEESLQVLAAESKN</sequence>
<evidence type="ECO:0000256" key="1">
    <source>
        <dbReference type="ARBA" id="ARBA00006787"/>
    </source>
</evidence>
<gene>
    <name evidence="6" type="ORF">J2S39_001547</name>
</gene>
<keyword evidence="7" id="KW-1185">Reference proteome</keyword>
<evidence type="ECO:0000256" key="3">
    <source>
        <dbReference type="ARBA" id="ARBA00023002"/>
    </source>
</evidence>
<evidence type="ECO:0000256" key="4">
    <source>
        <dbReference type="ARBA" id="ARBA00023004"/>
    </source>
</evidence>
<dbReference type="EMBL" id="JAVDXZ010000001">
    <property type="protein sequence ID" value="MDR7329871.1"/>
    <property type="molecule type" value="Genomic_DNA"/>
</dbReference>
<dbReference type="GO" id="GO:0051213">
    <property type="term" value="F:dioxygenase activity"/>
    <property type="evidence" value="ECO:0007669"/>
    <property type="project" value="UniProtKB-KW"/>
</dbReference>
<keyword evidence="3 5" id="KW-0560">Oxidoreductase</keyword>
<dbReference type="InterPro" id="IPR004294">
    <property type="entry name" value="Carotenoid_Oase"/>
</dbReference>
<proteinExistence type="inferred from homology"/>
<dbReference type="Pfam" id="PF03055">
    <property type="entry name" value="RPE65"/>
    <property type="match status" value="1"/>
</dbReference>
<reference evidence="6" key="1">
    <citation type="submission" date="2023-07" db="EMBL/GenBank/DDBJ databases">
        <title>Sequencing the genomes of 1000 actinobacteria strains.</title>
        <authorList>
            <person name="Klenk H.-P."/>
        </authorList>
    </citation>
    <scope>NUCLEOTIDE SEQUENCE</scope>
    <source>
        <strain evidence="6">DSM 107476</strain>
    </source>
</reference>
<evidence type="ECO:0000313" key="6">
    <source>
        <dbReference type="EMBL" id="MDR7329871.1"/>
    </source>
</evidence>
<keyword evidence="2 5" id="KW-0479">Metal-binding</keyword>
<keyword evidence="4 5" id="KW-0408">Iron</keyword>
<dbReference type="PANTHER" id="PTHR10543">
    <property type="entry name" value="BETA-CAROTENE DIOXYGENASE"/>
    <property type="match status" value="1"/>
</dbReference>